<dbReference type="CDD" id="cd09487">
    <property type="entry name" value="SAM_superfamily"/>
    <property type="match status" value="1"/>
</dbReference>
<reference evidence="2 3" key="1">
    <citation type="journal article" date="2018" name="Gigascience">
        <title>Genomes of trombidid mites reveal novel predicted allergens and laterally-transferred genes associated with secondary metabolism.</title>
        <authorList>
            <person name="Dong X."/>
            <person name="Chaisiri K."/>
            <person name="Xia D."/>
            <person name="Armstrong S.D."/>
            <person name="Fang Y."/>
            <person name="Donnelly M.J."/>
            <person name="Kadowaki T."/>
            <person name="McGarry J.W."/>
            <person name="Darby A.C."/>
            <person name="Makepeace B.L."/>
        </authorList>
    </citation>
    <scope>NUCLEOTIDE SEQUENCE [LARGE SCALE GENOMIC DNA]</scope>
    <source>
        <strain evidence="2">UoL-UT</strain>
    </source>
</reference>
<dbReference type="Gene3D" id="1.10.150.50">
    <property type="entry name" value="Transcription Factor, Ets-1"/>
    <property type="match status" value="1"/>
</dbReference>
<dbReference type="Pfam" id="PF00536">
    <property type="entry name" value="SAM_1"/>
    <property type="match status" value="1"/>
</dbReference>
<keyword evidence="3" id="KW-1185">Reference proteome</keyword>
<dbReference type="Proteomes" id="UP000288716">
    <property type="component" value="Unassembled WGS sequence"/>
</dbReference>
<organism evidence="2 3">
    <name type="scientific">Leptotrombidium deliense</name>
    <dbReference type="NCBI Taxonomy" id="299467"/>
    <lineage>
        <taxon>Eukaryota</taxon>
        <taxon>Metazoa</taxon>
        <taxon>Ecdysozoa</taxon>
        <taxon>Arthropoda</taxon>
        <taxon>Chelicerata</taxon>
        <taxon>Arachnida</taxon>
        <taxon>Acari</taxon>
        <taxon>Acariformes</taxon>
        <taxon>Trombidiformes</taxon>
        <taxon>Prostigmata</taxon>
        <taxon>Anystina</taxon>
        <taxon>Parasitengona</taxon>
        <taxon>Trombiculoidea</taxon>
        <taxon>Trombiculidae</taxon>
        <taxon>Leptotrombidium</taxon>
    </lineage>
</organism>
<name>A0A443RPI6_9ACAR</name>
<dbReference type="InterPro" id="IPR001660">
    <property type="entry name" value="SAM"/>
</dbReference>
<evidence type="ECO:0000313" key="2">
    <source>
        <dbReference type="EMBL" id="RWS17138.1"/>
    </source>
</evidence>
<dbReference type="SUPFAM" id="SSF47769">
    <property type="entry name" value="SAM/Pointed domain"/>
    <property type="match status" value="1"/>
</dbReference>
<dbReference type="EMBL" id="NCKV01047065">
    <property type="protein sequence ID" value="RWS17138.1"/>
    <property type="molecule type" value="Genomic_DNA"/>
</dbReference>
<evidence type="ECO:0000259" key="1">
    <source>
        <dbReference type="PROSITE" id="PS50105"/>
    </source>
</evidence>
<dbReference type="PROSITE" id="PS50105">
    <property type="entry name" value="SAM_DOMAIN"/>
    <property type="match status" value="1"/>
</dbReference>
<dbReference type="InterPro" id="IPR013761">
    <property type="entry name" value="SAM/pointed_sf"/>
</dbReference>
<feature type="domain" description="SAM" evidence="1">
    <location>
        <begin position="5"/>
        <end position="69"/>
    </location>
</feature>
<comment type="caution">
    <text evidence="2">The sequence shown here is derived from an EMBL/GenBank/DDBJ whole genome shotgun (WGS) entry which is preliminary data.</text>
</comment>
<accession>A0A443RPI6</accession>
<dbReference type="AlphaFoldDB" id="A0A443RPI6"/>
<dbReference type="OrthoDB" id="5971719at2759"/>
<dbReference type="VEuPathDB" id="VectorBase:LDEU013987"/>
<gene>
    <name evidence="2" type="ORF">B4U80_14695</name>
</gene>
<proteinExistence type="predicted"/>
<feature type="non-terminal residue" evidence="2">
    <location>
        <position position="72"/>
    </location>
</feature>
<sequence length="72" mass="8963">MGNFDWFTFFKKCRINEFYALQYAYIFMRHDIDETTIDKIQKEDFVYMGIKYVGHILKILRYIKEMKKDTKM</sequence>
<protein>
    <recommendedName>
        <fullName evidence="1">SAM domain-containing protein</fullName>
    </recommendedName>
</protein>
<evidence type="ECO:0000313" key="3">
    <source>
        <dbReference type="Proteomes" id="UP000288716"/>
    </source>
</evidence>